<evidence type="ECO:0000256" key="5">
    <source>
        <dbReference type="ARBA" id="ARBA00022691"/>
    </source>
</evidence>
<dbReference type="SUPFAM" id="SSF53335">
    <property type="entry name" value="S-adenosyl-L-methionine-dependent methyltransferases"/>
    <property type="match status" value="1"/>
</dbReference>
<organism evidence="7 8">
    <name type="scientific">Nitratifractor salsuginis (strain DSM 16511 / JCM 12458 / E9I37-1)</name>
    <dbReference type="NCBI Taxonomy" id="749222"/>
    <lineage>
        <taxon>Bacteria</taxon>
        <taxon>Pseudomonadati</taxon>
        <taxon>Campylobacterota</taxon>
        <taxon>Epsilonproteobacteria</taxon>
        <taxon>Campylobacterales</taxon>
        <taxon>Sulfurovaceae</taxon>
        <taxon>Nitratifractor</taxon>
    </lineage>
</organism>
<evidence type="ECO:0000256" key="1">
    <source>
        <dbReference type="ARBA" id="ARBA00022490"/>
    </source>
</evidence>
<feature type="binding site" evidence="6">
    <location>
        <begin position="125"/>
        <end position="126"/>
    </location>
    <ligand>
        <name>S-adenosyl-L-methionine</name>
        <dbReference type="ChEBI" id="CHEBI:59789"/>
    </ligand>
</feature>
<dbReference type="HOGENOM" id="CLU_065341_2_1_7"/>
<keyword evidence="1 6" id="KW-0963">Cytoplasm</keyword>
<accession>E6X2F7</accession>
<dbReference type="AlphaFoldDB" id="E6X2F7"/>
<dbReference type="PANTHER" id="PTHR31760:SF0">
    <property type="entry name" value="S-ADENOSYL-L-METHIONINE-DEPENDENT METHYLTRANSFERASES SUPERFAMILY PROTEIN"/>
    <property type="match status" value="1"/>
</dbReference>
<sequence length="199" mass="22549">MGSESLRVGLVKVGLELDERVLERLEHFTELLLEWNRVHNLTGARDRREIEANILDSLVPLSFVSKPDSLLDVGTGAGFPGLVLAAAWPEIPTVLCEPLKKRASFLRIAALEMGLERVEVARKRVEDLQHEPFGLISSRAVTDTGLLLELTRHLSDERTRYLFYKGTRVEEEIAELPETLKAEIIERPPRRYLYLQPAA</sequence>
<evidence type="ECO:0000256" key="6">
    <source>
        <dbReference type="HAMAP-Rule" id="MF_00074"/>
    </source>
</evidence>
<reference evidence="7 8" key="1">
    <citation type="journal article" date="2011" name="Stand. Genomic Sci.">
        <title>Complete genome sequence of Nitratifractor salsuginis type strain (E9I37-1).</title>
        <authorList>
            <person name="Anderson I."/>
            <person name="Sikorski J."/>
            <person name="Zeytun A."/>
            <person name="Nolan M."/>
            <person name="Lapidus A."/>
            <person name="Lucas S."/>
            <person name="Hammon N."/>
            <person name="Deshpande S."/>
            <person name="Cheng J.F."/>
            <person name="Tapia R."/>
            <person name="Han C."/>
            <person name="Goodwin L."/>
            <person name="Pitluck S."/>
            <person name="Liolios K."/>
            <person name="Pagani I."/>
            <person name="Ivanova N."/>
            <person name="Huntemann M."/>
            <person name="Mavromatis K."/>
            <person name="Ovchinikova G."/>
            <person name="Pati A."/>
            <person name="Chen A."/>
            <person name="Palaniappan K."/>
            <person name="Land M."/>
            <person name="Hauser L."/>
            <person name="Brambilla E.M."/>
            <person name="Ngatchou-Djao O.D."/>
            <person name="Rohde M."/>
            <person name="Tindall B.J."/>
            <person name="Goker M."/>
            <person name="Detter J.C."/>
            <person name="Woyke T."/>
            <person name="Bristow J."/>
            <person name="Eisen J.A."/>
            <person name="Markowitz V."/>
            <person name="Hugenholtz P."/>
            <person name="Klenk H.P."/>
            <person name="Kyrpides N.C."/>
        </authorList>
    </citation>
    <scope>NUCLEOTIDE SEQUENCE [LARGE SCALE GENOMIC DNA]</scope>
    <source>
        <strain evidence="8">DSM 16511 / JCM 12458 / E9I37-1</strain>
    </source>
</reference>
<keyword evidence="8" id="KW-1185">Reference proteome</keyword>
<dbReference type="Pfam" id="PF02527">
    <property type="entry name" value="GidB"/>
    <property type="match status" value="1"/>
</dbReference>
<gene>
    <name evidence="6" type="primary">rsmG</name>
    <name evidence="7" type="ordered locus">Nitsa_1918</name>
</gene>
<comment type="caution">
    <text evidence="6">Lacks conserved residue(s) required for the propagation of feature annotation.</text>
</comment>
<dbReference type="GO" id="GO:0005829">
    <property type="term" value="C:cytosol"/>
    <property type="evidence" value="ECO:0007669"/>
    <property type="project" value="TreeGrafter"/>
</dbReference>
<dbReference type="InterPro" id="IPR003682">
    <property type="entry name" value="rRNA_ssu_MeTfrase_G"/>
</dbReference>
<keyword evidence="3 6" id="KW-0489">Methyltransferase</keyword>
<dbReference type="InterPro" id="IPR029063">
    <property type="entry name" value="SAM-dependent_MTases_sf"/>
</dbReference>
<dbReference type="NCBIfam" id="TIGR00138">
    <property type="entry name" value="rsmG_gidB"/>
    <property type="match status" value="1"/>
</dbReference>
<reference evidence="8" key="2">
    <citation type="submission" date="2011-01" db="EMBL/GenBank/DDBJ databases">
        <title>The complete genome of Nitratifractor salsuginis DSM 16511.</title>
        <authorList>
            <consortium name="US DOE Joint Genome Institute (JGI-PGF)"/>
            <person name="Lucas S."/>
            <person name="Copeland A."/>
            <person name="Lapidus A."/>
            <person name="Bruce D."/>
            <person name="Goodwin L."/>
            <person name="Pitluck S."/>
            <person name="Kyrpides N."/>
            <person name="Mavromatis K."/>
            <person name="Ivanova N."/>
            <person name="Mikhailova N."/>
            <person name="Zeytun A."/>
            <person name="Detter J.C."/>
            <person name="Tapia R."/>
            <person name="Han C."/>
            <person name="Land M."/>
            <person name="Hauser L."/>
            <person name="Markowitz V."/>
            <person name="Cheng J.-F."/>
            <person name="Hugenholtz P."/>
            <person name="Woyke T."/>
            <person name="Wu D."/>
            <person name="Tindall B."/>
            <person name="Schuetze A."/>
            <person name="Brambilla E."/>
            <person name="Klenk H.-P."/>
            <person name="Eisen J.A."/>
        </authorList>
    </citation>
    <scope>NUCLEOTIDE SEQUENCE [LARGE SCALE GENOMIC DNA]</scope>
    <source>
        <strain evidence="8">DSM 16511 / JCM 12458 / E9I37-1</strain>
    </source>
</reference>
<dbReference type="Proteomes" id="UP000008633">
    <property type="component" value="Chromosome"/>
</dbReference>
<feature type="binding site" evidence="6">
    <location>
        <position position="79"/>
    </location>
    <ligand>
        <name>S-adenosyl-L-methionine</name>
        <dbReference type="ChEBI" id="CHEBI:59789"/>
    </ligand>
</feature>
<evidence type="ECO:0000313" key="7">
    <source>
        <dbReference type="EMBL" id="ADV47162.1"/>
    </source>
</evidence>
<evidence type="ECO:0000256" key="3">
    <source>
        <dbReference type="ARBA" id="ARBA00022603"/>
    </source>
</evidence>
<dbReference type="PIRSF" id="PIRSF003078">
    <property type="entry name" value="GidB"/>
    <property type="match status" value="1"/>
</dbReference>
<comment type="similarity">
    <text evidence="6">Belongs to the methyltransferase superfamily. RNA methyltransferase RsmG family.</text>
</comment>
<evidence type="ECO:0000256" key="4">
    <source>
        <dbReference type="ARBA" id="ARBA00022679"/>
    </source>
</evidence>
<dbReference type="PANTHER" id="PTHR31760">
    <property type="entry name" value="S-ADENOSYL-L-METHIONINE-DEPENDENT METHYLTRANSFERASES SUPERFAMILY PROTEIN"/>
    <property type="match status" value="1"/>
</dbReference>
<dbReference type="EMBL" id="CP002452">
    <property type="protein sequence ID" value="ADV47162.1"/>
    <property type="molecule type" value="Genomic_DNA"/>
</dbReference>
<dbReference type="EC" id="2.1.1.-" evidence="6"/>
<dbReference type="HAMAP" id="MF_00074">
    <property type="entry name" value="16SrRNA_methyltr_G"/>
    <property type="match status" value="1"/>
</dbReference>
<keyword evidence="2 6" id="KW-0698">rRNA processing</keyword>
<dbReference type="Gene3D" id="3.40.50.150">
    <property type="entry name" value="Vaccinia Virus protein VP39"/>
    <property type="match status" value="1"/>
</dbReference>
<dbReference type="GO" id="GO:0070043">
    <property type="term" value="F:rRNA (guanine-N7-)-methyltransferase activity"/>
    <property type="evidence" value="ECO:0007669"/>
    <property type="project" value="UniProtKB-UniRule"/>
</dbReference>
<name>E6X2F7_NITSE</name>
<evidence type="ECO:0000313" key="8">
    <source>
        <dbReference type="Proteomes" id="UP000008633"/>
    </source>
</evidence>
<feature type="binding site" evidence="6">
    <location>
        <position position="139"/>
    </location>
    <ligand>
        <name>S-adenosyl-L-methionine</name>
        <dbReference type="ChEBI" id="CHEBI:59789"/>
    </ligand>
</feature>
<evidence type="ECO:0000256" key="2">
    <source>
        <dbReference type="ARBA" id="ARBA00022552"/>
    </source>
</evidence>
<keyword evidence="5 6" id="KW-0949">S-adenosyl-L-methionine</keyword>
<protein>
    <recommendedName>
        <fullName evidence="6">Ribosomal RNA small subunit methyltransferase G</fullName>
        <ecNumber evidence="6">2.1.1.-</ecNumber>
    </recommendedName>
    <alternativeName>
        <fullName evidence="6">16S rRNA 7-methylguanosine methyltransferase</fullName>
        <shortName evidence="6">16S rRNA m7G methyltransferase</shortName>
    </alternativeName>
</protein>
<comment type="function">
    <text evidence="6">Specifically methylates the N7 position of a guanine in 16S rRNA.</text>
</comment>
<keyword evidence="4 6" id="KW-0808">Transferase</keyword>
<dbReference type="STRING" id="749222.Nitsa_1918"/>
<feature type="binding site" evidence="6">
    <location>
        <position position="74"/>
    </location>
    <ligand>
        <name>S-adenosyl-L-methionine</name>
        <dbReference type="ChEBI" id="CHEBI:59789"/>
    </ligand>
</feature>
<dbReference type="KEGG" id="nsa:Nitsa_1918"/>
<dbReference type="RefSeq" id="WP_013554847.1">
    <property type="nucleotide sequence ID" value="NC_014935.1"/>
</dbReference>
<comment type="subcellular location">
    <subcellularLocation>
        <location evidence="6">Cytoplasm</location>
    </subcellularLocation>
</comment>
<proteinExistence type="inferred from homology"/>
<dbReference type="eggNOG" id="COG0357">
    <property type="taxonomic scope" value="Bacteria"/>
</dbReference>